<dbReference type="InterPro" id="IPR015943">
    <property type="entry name" value="WD40/YVTN_repeat-like_dom_sf"/>
</dbReference>
<protein>
    <recommendedName>
        <fullName evidence="2">Methanethiol oxidase</fullName>
    </recommendedName>
</protein>
<proteinExistence type="predicted"/>
<evidence type="ECO:0008006" key="2">
    <source>
        <dbReference type="Google" id="ProtNLM"/>
    </source>
</evidence>
<reference evidence="1" key="1">
    <citation type="submission" date="2018-05" db="EMBL/GenBank/DDBJ databases">
        <authorList>
            <person name="Lanie J.A."/>
            <person name="Ng W.-L."/>
            <person name="Kazmierczak K.M."/>
            <person name="Andrzejewski T.M."/>
            <person name="Davidsen T.M."/>
            <person name="Wayne K.J."/>
            <person name="Tettelin H."/>
            <person name="Glass J.I."/>
            <person name="Rusch D."/>
            <person name="Podicherti R."/>
            <person name="Tsui H.-C.T."/>
            <person name="Winkler M.E."/>
        </authorList>
    </citation>
    <scope>NUCLEOTIDE SEQUENCE</scope>
</reference>
<dbReference type="PANTHER" id="PTHR47197:SF3">
    <property type="entry name" value="DIHYDRO-HEME D1 DEHYDROGENASE"/>
    <property type="match status" value="1"/>
</dbReference>
<dbReference type="AlphaFoldDB" id="A0A381QBH6"/>
<dbReference type="SUPFAM" id="SSF50969">
    <property type="entry name" value="YVTN repeat-like/Quinoprotein amine dehydrogenase"/>
    <property type="match status" value="1"/>
</dbReference>
<accession>A0A381QBH6</accession>
<dbReference type="EMBL" id="UINC01001273">
    <property type="protein sequence ID" value="SUZ76328.1"/>
    <property type="molecule type" value="Genomic_DNA"/>
</dbReference>
<dbReference type="Gene3D" id="2.130.10.10">
    <property type="entry name" value="YVTN repeat-like/Quinoprotein amine dehydrogenase"/>
    <property type="match status" value="2"/>
</dbReference>
<dbReference type="InterPro" id="IPR051200">
    <property type="entry name" value="Host-pathogen_enzymatic-act"/>
</dbReference>
<gene>
    <name evidence="1" type="ORF">METZ01_LOCUS29182</name>
</gene>
<evidence type="ECO:0000313" key="1">
    <source>
        <dbReference type="EMBL" id="SUZ76328.1"/>
    </source>
</evidence>
<name>A0A381QBH6_9ZZZZ</name>
<dbReference type="PANTHER" id="PTHR47197">
    <property type="entry name" value="PROTEIN NIRF"/>
    <property type="match status" value="1"/>
</dbReference>
<sequence>MNATRTNRFFLLFLGALLLGTPLSAQKVPRLDSYDGVVVRILQSNNAGNVQHIIDPLTNEVVGVIEGCPRPHNLFAHPEGLYYYCTSEVENTLDVYDTRSLQLVEQLPLTARPNKAAINKKHRKIYVGIAAAPFVDVFSLDTHEKLGSIPVTTGIHNVYVSPDGNWVLAGLNARSENSIEVIDPNIDEVVRTLSLVDDQGGHHTVRPMALLAGDDGSTDKLFAHGTGVNGIWVLDWETGEKERMLFPPPLPAWQRNADGNQGAPMHGLEVLPDRSAVWASSRLDSRIYGWSLPDYEFLGGIEVGPTANWMTSTPNSKYMYVAVSGSDYTIAIDLQTHEIVAKMQTGARPARIDVAILPPDRVNDGGNGSR</sequence>
<organism evidence="1">
    <name type="scientific">marine metagenome</name>
    <dbReference type="NCBI Taxonomy" id="408172"/>
    <lineage>
        <taxon>unclassified sequences</taxon>
        <taxon>metagenomes</taxon>
        <taxon>ecological metagenomes</taxon>
    </lineage>
</organism>
<dbReference type="InterPro" id="IPR011044">
    <property type="entry name" value="Quino_amine_DH_bsu"/>
</dbReference>